<comment type="caution">
    <text evidence="1">The sequence shown here is derived from an EMBL/GenBank/DDBJ whole genome shotgun (WGS) entry which is preliminary data.</text>
</comment>
<gene>
    <name evidence="1" type="ORF">ASZ90_003850</name>
</gene>
<dbReference type="AlphaFoldDB" id="A0A0W8FZH0"/>
<protein>
    <submittedName>
        <fullName evidence="1">Uncharacterized protein</fullName>
    </submittedName>
</protein>
<name>A0A0W8FZH0_9ZZZZ</name>
<dbReference type="PROSITE" id="PS51257">
    <property type="entry name" value="PROKAR_LIPOPROTEIN"/>
    <property type="match status" value="1"/>
</dbReference>
<sequence length="170" mass="18528">MKSVIAILLVVFLLISCDKGIEPYPEPVDPENTGIAGTVNFIGTWPSGIARTHIVLFKNAILSEADFFPPNLSYVSNEIDSGTVVLEYDSRTNNLLDVNIAPGTYRYIVVAQSTKDALSLDRKDWFVVGVFYAPNDNSKPGSIIVNEGRVTENVNIICDFDNPPPQPPGG</sequence>
<evidence type="ECO:0000313" key="1">
    <source>
        <dbReference type="EMBL" id="KUG26312.1"/>
    </source>
</evidence>
<proteinExistence type="predicted"/>
<reference evidence="1" key="1">
    <citation type="journal article" date="2015" name="Proc. Natl. Acad. Sci. U.S.A.">
        <title>Networks of energetic and metabolic interactions define dynamics in microbial communities.</title>
        <authorList>
            <person name="Embree M."/>
            <person name="Liu J.K."/>
            <person name="Al-Bassam M.M."/>
            <person name="Zengler K."/>
        </authorList>
    </citation>
    <scope>NUCLEOTIDE SEQUENCE</scope>
</reference>
<dbReference type="EMBL" id="LNQE01000486">
    <property type="protein sequence ID" value="KUG26312.1"/>
    <property type="molecule type" value="Genomic_DNA"/>
</dbReference>
<organism evidence="1">
    <name type="scientific">hydrocarbon metagenome</name>
    <dbReference type="NCBI Taxonomy" id="938273"/>
    <lineage>
        <taxon>unclassified sequences</taxon>
        <taxon>metagenomes</taxon>
        <taxon>ecological metagenomes</taxon>
    </lineage>
</organism>
<accession>A0A0W8FZH0</accession>